<comment type="caution">
    <text evidence="2">The sequence shown here is derived from an EMBL/GenBank/DDBJ whole genome shotgun (WGS) entry which is preliminary data.</text>
</comment>
<gene>
    <name evidence="2" type="ORF">PG2093B_1034</name>
</gene>
<protein>
    <recommendedName>
        <fullName evidence="4">Lipoprotein</fullName>
    </recommendedName>
</protein>
<dbReference type="AlphaFoldDB" id="A0A4Q5A0E1"/>
<proteinExistence type="predicted"/>
<sequence length="70" mass="7071">MRRIITTLLATILSITAAACFLLVGIEDTGLTPGQTLLVGAAALAFGALAVLVHDDAHGADRAGRGEPMA</sequence>
<keyword evidence="1" id="KW-0812">Transmembrane</keyword>
<organism evidence="2 3">
    <name type="scientific">Bifidobacterium pseudolongum subsp. globosum</name>
    <dbReference type="NCBI Taxonomy" id="1690"/>
    <lineage>
        <taxon>Bacteria</taxon>
        <taxon>Bacillati</taxon>
        <taxon>Actinomycetota</taxon>
        <taxon>Actinomycetes</taxon>
        <taxon>Bifidobacteriales</taxon>
        <taxon>Bifidobacteriaceae</taxon>
        <taxon>Bifidobacterium</taxon>
    </lineage>
</organism>
<dbReference type="EMBL" id="RYUH01000010">
    <property type="protein sequence ID" value="RYQ10451.1"/>
    <property type="molecule type" value="Genomic_DNA"/>
</dbReference>
<evidence type="ECO:0000313" key="2">
    <source>
        <dbReference type="EMBL" id="RYQ10451.1"/>
    </source>
</evidence>
<feature type="transmembrane region" description="Helical" evidence="1">
    <location>
        <begin position="36"/>
        <end position="53"/>
    </location>
</feature>
<accession>A0A4Q5A0E1</accession>
<evidence type="ECO:0008006" key="4">
    <source>
        <dbReference type="Google" id="ProtNLM"/>
    </source>
</evidence>
<dbReference type="PROSITE" id="PS51257">
    <property type="entry name" value="PROKAR_LIPOPROTEIN"/>
    <property type="match status" value="1"/>
</dbReference>
<name>A0A4Q5A0E1_9BIFI</name>
<evidence type="ECO:0000256" key="1">
    <source>
        <dbReference type="SAM" id="Phobius"/>
    </source>
</evidence>
<dbReference type="Proteomes" id="UP000292568">
    <property type="component" value="Unassembled WGS sequence"/>
</dbReference>
<keyword evidence="1" id="KW-1133">Transmembrane helix</keyword>
<reference evidence="2 3" key="1">
    <citation type="submission" date="2018-12" db="EMBL/GenBank/DDBJ databases">
        <title>Unveiling genomic diversity among members of the Bifidobacterium pseudolongum species, a widely distributed gut commensal of the animal kingdom.</title>
        <authorList>
            <person name="Lugli G.A."/>
            <person name="Duranti S."/>
            <person name="Albert K."/>
            <person name="Mancabelli L."/>
            <person name="Napoli S."/>
            <person name="Viappiani A."/>
            <person name="Anzalone R."/>
            <person name="Longhi G."/>
            <person name="Milani C."/>
            <person name="Turroni F."/>
            <person name="Alessandri G."/>
            <person name="Sela D.A."/>
            <person name="Van Sinderen D."/>
            <person name="Ventura M."/>
        </authorList>
    </citation>
    <scope>NUCLEOTIDE SEQUENCE [LARGE SCALE GENOMIC DNA]</scope>
    <source>
        <strain evidence="2 3">2093B</strain>
    </source>
</reference>
<evidence type="ECO:0000313" key="3">
    <source>
        <dbReference type="Proteomes" id="UP000292568"/>
    </source>
</evidence>
<keyword evidence="1" id="KW-0472">Membrane</keyword>